<keyword evidence="1" id="KW-0507">mRNA processing</keyword>
<dbReference type="RefSeq" id="XP_020547734.1">
    <property type="nucleotide sequence ID" value="XM_020692075.1"/>
</dbReference>
<dbReference type="GO" id="GO:0003729">
    <property type="term" value="F:mRNA binding"/>
    <property type="evidence" value="ECO:0007669"/>
    <property type="project" value="InterPro"/>
</dbReference>
<evidence type="ECO:0000313" key="7">
    <source>
        <dbReference type="RefSeq" id="XP_020547732.1"/>
    </source>
</evidence>
<dbReference type="AlphaFoldDB" id="A0A8M8ULN6"/>
<dbReference type="Proteomes" id="UP000504604">
    <property type="component" value="Linkage group LG2"/>
</dbReference>
<keyword evidence="5" id="KW-1185">Reference proteome</keyword>
<evidence type="ECO:0000313" key="8">
    <source>
        <dbReference type="RefSeq" id="XP_020547733.1"/>
    </source>
</evidence>
<evidence type="ECO:0000313" key="5">
    <source>
        <dbReference type="Proteomes" id="UP000504604"/>
    </source>
</evidence>
<sequence>MWDQKAGRSMGFEFVSFRNQQDAQSAINDLTGKWLGSRYIRCNWATPKRMTKRQQTAMFLRITHSTPPCMLAILPQRYSTHAEAAMAISMGNTQSFLLANKLSAHGVTSRLHQEQAQTLSHHLHLQPCQAFLQLTFWRMSDNSQ</sequence>
<dbReference type="SUPFAM" id="SSF54928">
    <property type="entry name" value="RNA-binding domain, RBD"/>
    <property type="match status" value="1"/>
</dbReference>
<evidence type="ECO:0000313" key="6">
    <source>
        <dbReference type="RefSeq" id="XP_020547731.1"/>
    </source>
</evidence>
<dbReference type="Pfam" id="PF00076">
    <property type="entry name" value="RRM_1"/>
    <property type="match status" value="1"/>
</dbReference>
<dbReference type="KEGG" id="sind:105155615"/>
<dbReference type="RefSeq" id="XP_020547733.1">
    <property type="nucleotide sequence ID" value="XM_020692074.1"/>
</dbReference>
<feature type="domain" description="RRM" evidence="4">
    <location>
        <begin position="1"/>
        <end position="47"/>
    </location>
</feature>
<dbReference type="InterPro" id="IPR050825">
    <property type="entry name" value="RBM42_RBP45_47-like"/>
</dbReference>
<dbReference type="PANTHER" id="PTHR47640">
    <property type="entry name" value="TRNA SELENOCYSTEINE 1-ASSOCIATED PROTEIN 1-RELATED-RELATED"/>
    <property type="match status" value="1"/>
</dbReference>
<protein>
    <submittedName>
        <fullName evidence="6 7">Uncharacterized protein LOC105155615 isoform X1</fullName>
    </submittedName>
</protein>
<dbReference type="PROSITE" id="PS50102">
    <property type="entry name" value="RRM"/>
    <property type="match status" value="1"/>
</dbReference>
<dbReference type="InterPro" id="IPR012677">
    <property type="entry name" value="Nucleotide-bd_a/b_plait_sf"/>
</dbReference>
<reference evidence="6 7" key="1">
    <citation type="submission" date="2025-04" db="UniProtKB">
        <authorList>
            <consortium name="RefSeq"/>
        </authorList>
    </citation>
    <scope>IDENTIFICATION</scope>
</reference>
<dbReference type="PANTHER" id="PTHR47640:SF72">
    <property type="entry name" value="OLIGOURIDYLATE-BINDING PROTEIN 1B"/>
    <property type="match status" value="1"/>
</dbReference>
<dbReference type="GeneID" id="105155615"/>
<evidence type="ECO:0000259" key="4">
    <source>
        <dbReference type="PROSITE" id="PS50102"/>
    </source>
</evidence>
<accession>A0A8M8ULN6</accession>
<dbReference type="InterPro" id="IPR035979">
    <property type="entry name" value="RBD_domain_sf"/>
</dbReference>
<name>A0A8M8ULN6_SESIN</name>
<organism evidence="5 8">
    <name type="scientific">Sesamum indicum</name>
    <name type="common">Oriental sesame</name>
    <name type="synonym">Sesamum orientale</name>
    <dbReference type="NCBI Taxonomy" id="4182"/>
    <lineage>
        <taxon>Eukaryota</taxon>
        <taxon>Viridiplantae</taxon>
        <taxon>Streptophyta</taxon>
        <taxon>Embryophyta</taxon>
        <taxon>Tracheophyta</taxon>
        <taxon>Spermatophyta</taxon>
        <taxon>Magnoliopsida</taxon>
        <taxon>eudicotyledons</taxon>
        <taxon>Gunneridae</taxon>
        <taxon>Pentapetalae</taxon>
        <taxon>asterids</taxon>
        <taxon>lamiids</taxon>
        <taxon>Lamiales</taxon>
        <taxon>Pedaliaceae</taxon>
        <taxon>Sesamum</taxon>
    </lineage>
</organism>
<dbReference type="RefSeq" id="XP_020547732.1">
    <property type="nucleotide sequence ID" value="XM_020692073.1"/>
</dbReference>
<dbReference type="OrthoDB" id="439808at2759"/>
<dbReference type="RefSeq" id="XP_020547731.1">
    <property type="nucleotide sequence ID" value="XM_020692072.1"/>
</dbReference>
<dbReference type="InterPro" id="IPR000504">
    <property type="entry name" value="RRM_dom"/>
</dbReference>
<evidence type="ECO:0000256" key="3">
    <source>
        <dbReference type="PROSITE-ProRule" id="PRU00176"/>
    </source>
</evidence>
<evidence type="ECO:0000256" key="1">
    <source>
        <dbReference type="ARBA" id="ARBA00022664"/>
    </source>
</evidence>
<evidence type="ECO:0000256" key="2">
    <source>
        <dbReference type="ARBA" id="ARBA00022884"/>
    </source>
</evidence>
<evidence type="ECO:0000313" key="9">
    <source>
        <dbReference type="RefSeq" id="XP_020547734.1"/>
    </source>
</evidence>
<proteinExistence type="predicted"/>
<gene>
    <name evidence="6 7 8 9" type="primary">LOC105155615</name>
</gene>
<dbReference type="GO" id="GO:0006397">
    <property type="term" value="P:mRNA processing"/>
    <property type="evidence" value="ECO:0007669"/>
    <property type="project" value="UniProtKB-KW"/>
</dbReference>
<keyword evidence="2 3" id="KW-0694">RNA-binding</keyword>
<dbReference type="Gene3D" id="3.30.70.330">
    <property type="match status" value="1"/>
</dbReference>